<dbReference type="CDD" id="cd22157">
    <property type="entry name" value="F-box_AtFBW1-like"/>
    <property type="match status" value="1"/>
</dbReference>
<name>A0A2N9EVD9_FAGSY</name>
<feature type="repeat" description="PPR" evidence="2">
    <location>
        <begin position="377"/>
        <end position="411"/>
    </location>
</feature>
<dbReference type="PANTHER" id="PTHR47926">
    <property type="entry name" value="PENTATRICOPEPTIDE REPEAT-CONTAINING PROTEIN"/>
    <property type="match status" value="1"/>
</dbReference>
<dbReference type="InterPro" id="IPR046960">
    <property type="entry name" value="PPR_At4g14850-like_plant"/>
</dbReference>
<evidence type="ECO:0000256" key="1">
    <source>
        <dbReference type="ARBA" id="ARBA00022737"/>
    </source>
</evidence>
<gene>
    <name evidence="5" type="ORF">FSB_LOCUS10649</name>
</gene>
<protein>
    <recommendedName>
        <fullName evidence="4">F-box domain-containing protein</fullName>
    </recommendedName>
</protein>
<dbReference type="InterPro" id="IPR001810">
    <property type="entry name" value="F-box_dom"/>
</dbReference>
<evidence type="ECO:0000256" key="2">
    <source>
        <dbReference type="PROSITE-ProRule" id="PRU00708"/>
    </source>
</evidence>
<evidence type="ECO:0000256" key="3">
    <source>
        <dbReference type="SAM" id="MobiDB-lite"/>
    </source>
</evidence>
<dbReference type="SUPFAM" id="SSF81383">
    <property type="entry name" value="F-box domain"/>
    <property type="match status" value="1"/>
</dbReference>
<dbReference type="EMBL" id="OIVN01000599">
    <property type="protein sequence ID" value="SPC82767.1"/>
    <property type="molecule type" value="Genomic_DNA"/>
</dbReference>
<dbReference type="PROSITE" id="PS51375">
    <property type="entry name" value="PPR"/>
    <property type="match status" value="4"/>
</dbReference>
<dbReference type="InterPro" id="IPR056592">
    <property type="entry name" value="Beta-prop_At3g26010-like"/>
</dbReference>
<feature type="region of interest" description="Disordered" evidence="3">
    <location>
        <begin position="23"/>
        <end position="51"/>
    </location>
</feature>
<dbReference type="FunFam" id="1.25.40.10:FF:000158">
    <property type="entry name" value="pentatricopeptide repeat-containing protein At2g33680"/>
    <property type="match status" value="1"/>
</dbReference>
<proteinExistence type="predicted"/>
<feature type="domain" description="F-box" evidence="4">
    <location>
        <begin position="627"/>
        <end position="667"/>
    </location>
</feature>
<sequence>MASTSALMAASSSTAMTTASSARASSSMLASPSSPSHPTTSSPQSSLLSTPNQITSAKPVTCSIKFPGKNIFSWNALLIGYSLNNMHLDTLKLFLSLVSSNLMDVKPDCYTISCALKALSSLFSHSRLAKEVHCFVLRRGLELDIFVLNALITQYSRCDEIGFARTVFDRMLERDIVSWNSMIAGYSQAGFYEECKELYREMLGSAGLWPNGMTIVSVLQACGQSKDLIFGMEVHRFINENQIDIDVSVCNAIIGYMVNGFIDNAMDLFQEMKKPGLSTWNAVISGLVQNNRHEGVLDLVLEMQACGFKPNTVTISSILPTISYLSKLKGGKEIHAYAVRNSYDSNIYVATAIIDTYAKSGFLHGAKRIFDQSKGKSLIIWTAIISAYAAHGDANTALGLFNDMLNDGIRPDPITFTAVLAACAHSGVSKHYACMVGVLSRAGRLSEAVEFVSKMPIEPSAKVWGALLNGACVSGDVELGKFVCDNLFEIEPENTGNYIIMANLYSQAGRWEEADKTRERMKKIGLKKIPGSSWIETSGGLQNFIARDVSNGRTEEIYEMLGGLLGLMREEGYVSRDELDEETSCMPNALGSGCCLVISKLLLFRNYLSIHTGRTMPMLMPTIMDDLHDDLLVEILHQLPLKSAFQCKSVSKHWFSLISTPYFVSSFETEFKSFKSLSSKNITPKVLLDQHNVNIDLTIQASCNDLLLCCTKIESLKCIYYVINPVTMQWLALPPVRQHETPLHGFICSYDKHKQLTYRVLRLLKIKDKNMEIKVDMFSSDTREWTKSLVSCPRRFDLSFFATAAVVYKDLLFWWEIKRNRIVGCDPNNYRFFELPVQMEHGIDYFGLCGGSLRICEIPGQEDPSLLRVWVLKDFVKNEDKWCLEHESPYVQVFAYHPNDGDILYLVIKSRIVLCNMQRKTLEMLHDFPMLAHVCARAHTSVLPWWPTPIPSSPLQNAT</sequence>
<reference evidence="5" key="1">
    <citation type="submission" date="2018-02" db="EMBL/GenBank/DDBJ databases">
        <authorList>
            <person name="Cohen D.B."/>
            <person name="Kent A.D."/>
        </authorList>
    </citation>
    <scope>NUCLEOTIDE SEQUENCE</scope>
</reference>
<dbReference type="Pfam" id="PF24750">
    <property type="entry name" value="b-prop_At3g26010-like"/>
    <property type="match status" value="1"/>
</dbReference>
<keyword evidence="1" id="KW-0677">Repeat</keyword>
<dbReference type="Gene3D" id="1.25.40.10">
    <property type="entry name" value="Tetratricopeptide repeat domain"/>
    <property type="match status" value="4"/>
</dbReference>
<feature type="repeat" description="PPR" evidence="2">
    <location>
        <begin position="175"/>
        <end position="205"/>
    </location>
</feature>
<dbReference type="GO" id="GO:0009451">
    <property type="term" value="P:RNA modification"/>
    <property type="evidence" value="ECO:0007669"/>
    <property type="project" value="InterPro"/>
</dbReference>
<dbReference type="SMART" id="SM00256">
    <property type="entry name" value="FBOX"/>
    <property type="match status" value="1"/>
</dbReference>
<evidence type="ECO:0000313" key="5">
    <source>
        <dbReference type="EMBL" id="SPC82767.1"/>
    </source>
</evidence>
<dbReference type="Pfam" id="PF13041">
    <property type="entry name" value="PPR_2"/>
    <property type="match status" value="2"/>
</dbReference>
<accession>A0A2N9EVD9</accession>
<dbReference type="InterPro" id="IPR002885">
    <property type="entry name" value="PPR_rpt"/>
</dbReference>
<evidence type="ECO:0000259" key="4">
    <source>
        <dbReference type="SMART" id="SM00256"/>
    </source>
</evidence>
<feature type="repeat" description="PPR" evidence="2">
    <location>
        <begin position="276"/>
        <end position="310"/>
    </location>
</feature>
<organism evidence="5">
    <name type="scientific">Fagus sylvatica</name>
    <name type="common">Beechnut</name>
    <dbReference type="NCBI Taxonomy" id="28930"/>
    <lineage>
        <taxon>Eukaryota</taxon>
        <taxon>Viridiplantae</taxon>
        <taxon>Streptophyta</taxon>
        <taxon>Embryophyta</taxon>
        <taxon>Tracheophyta</taxon>
        <taxon>Spermatophyta</taxon>
        <taxon>Magnoliopsida</taxon>
        <taxon>eudicotyledons</taxon>
        <taxon>Gunneridae</taxon>
        <taxon>Pentapetalae</taxon>
        <taxon>rosids</taxon>
        <taxon>fabids</taxon>
        <taxon>Fagales</taxon>
        <taxon>Fagaceae</taxon>
        <taxon>Fagus</taxon>
    </lineage>
</organism>
<dbReference type="GO" id="GO:0099402">
    <property type="term" value="P:plant organ development"/>
    <property type="evidence" value="ECO:0007669"/>
    <property type="project" value="UniProtKB-ARBA"/>
</dbReference>
<dbReference type="Pfam" id="PF20431">
    <property type="entry name" value="E_motif"/>
    <property type="match status" value="1"/>
</dbReference>
<dbReference type="InterPro" id="IPR011990">
    <property type="entry name" value="TPR-like_helical_dom_sf"/>
</dbReference>
<dbReference type="PANTHER" id="PTHR47926:SF472">
    <property type="entry name" value="REPEAT (PPR) SUPERFAMILY PROTEIN, PUTATIVE-RELATED"/>
    <property type="match status" value="1"/>
</dbReference>
<dbReference type="Pfam" id="PF00646">
    <property type="entry name" value="F-box"/>
    <property type="match status" value="1"/>
</dbReference>
<dbReference type="Pfam" id="PF01535">
    <property type="entry name" value="PPR"/>
    <property type="match status" value="5"/>
</dbReference>
<dbReference type="FunFam" id="1.25.40.10:FF:000344">
    <property type="entry name" value="Pentatricopeptide repeat-containing protein"/>
    <property type="match status" value="1"/>
</dbReference>
<dbReference type="FunFam" id="1.25.40.10:FF:000031">
    <property type="entry name" value="Pentatricopeptide repeat-containing protein mitochondrial"/>
    <property type="match status" value="1"/>
</dbReference>
<dbReference type="Gene3D" id="1.20.1280.50">
    <property type="match status" value="1"/>
</dbReference>
<dbReference type="NCBIfam" id="TIGR00756">
    <property type="entry name" value="PPR"/>
    <property type="match status" value="3"/>
</dbReference>
<feature type="repeat" description="PPR" evidence="2">
    <location>
        <begin position="494"/>
        <end position="528"/>
    </location>
</feature>
<dbReference type="AlphaFoldDB" id="A0A2N9EVD9"/>
<dbReference type="GO" id="GO:0003723">
    <property type="term" value="F:RNA binding"/>
    <property type="evidence" value="ECO:0007669"/>
    <property type="project" value="InterPro"/>
</dbReference>
<dbReference type="InterPro" id="IPR036047">
    <property type="entry name" value="F-box-like_dom_sf"/>
</dbReference>
<dbReference type="InterPro" id="IPR046848">
    <property type="entry name" value="E_motif"/>
</dbReference>